<comment type="caution">
    <text evidence="3">The sequence shown here is derived from an EMBL/GenBank/DDBJ whole genome shotgun (WGS) entry which is preliminary data.</text>
</comment>
<dbReference type="GeneID" id="89543019"/>
<evidence type="ECO:0000313" key="4">
    <source>
        <dbReference type="Proteomes" id="UP000216113"/>
    </source>
</evidence>
<dbReference type="EMBL" id="NQKL01000012">
    <property type="protein sequence ID" value="OZY40818.1"/>
    <property type="molecule type" value="Genomic_DNA"/>
</dbReference>
<keyword evidence="5" id="KW-1185">Reference proteome</keyword>
<proteinExistence type="predicted"/>
<keyword evidence="1" id="KW-0175">Coiled coil</keyword>
<organism evidence="3 4">
    <name type="scientific">Pseudomonas fragi</name>
    <dbReference type="NCBI Taxonomy" id="296"/>
    <lineage>
        <taxon>Bacteria</taxon>
        <taxon>Pseudomonadati</taxon>
        <taxon>Pseudomonadota</taxon>
        <taxon>Gammaproteobacteria</taxon>
        <taxon>Pseudomonadales</taxon>
        <taxon>Pseudomonadaceae</taxon>
        <taxon>Pseudomonas</taxon>
    </lineage>
</organism>
<accession>A0A267D1G4</accession>
<dbReference type="AlphaFoldDB" id="A0A267D1G4"/>
<reference evidence="3 4" key="1">
    <citation type="submission" date="2017-08" db="EMBL/GenBank/DDBJ databases">
        <title>Genomic and metabolic characterisation of spoilage-associated Pseudomonas species.</title>
        <authorList>
            <person name="Stanborough T."/>
            <person name="Fegan N."/>
            <person name="Powell S.M."/>
            <person name="Singh T."/>
            <person name="Tamplin M.L."/>
            <person name="Chandry P.S."/>
        </authorList>
    </citation>
    <scope>NUCLEOTIDE SEQUENCE [LARGE SCALE GENOMIC DNA]</scope>
    <source>
        <strain evidence="3 4">F1820</strain>
    </source>
</reference>
<feature type="coiled-coil region" evidence="1">
    <location>
        <begin position="79"/>
        <end position="113"/>
    </location>
</feature>
<gene>
    <name evidence="3" type="ORF">CJF43_15920</name>
    <name evidence="2" type="ORF">PI499_06790</name>
</gene>
<evidence type="ECO:0000313" key="2">
    <source>
        <dbReference type="EMBL" id="MDA7021590.1"/>
    </source>
</evidence>
<dbReference type="EMBL" id="JAQJVI010000006">
    <property type="protein sequence ID" value="MDA7021590.1"/>
    <property type="molecule type" value="Genomic_DNA"/>
</dbReference>
<sequence>MSKEPQSGLLLCFEALDRLIAAQPVKSRFVGLSLSKLTASIVSEEAGYDRGYLKRSRAAHLPLLARIDALRMSASKTKTSSSESTLQSLKKKVQNLEQQLIETSYQRDRALAQNLKLWERMRVLEQSKSGRIVALGGPKRGTTNR</sequence>
<dbReference type="RefSeq" id="WP_010655486.1">
    <property type="nucleotide sequence ID" value="NZ_CAUQAK010000003.1"/>
</dbReference>
<evidence type="ECO:0000313" key="3">
    <source>
        <dbReference type="EMBL" id="OZY40818.1"/>
    </source>
</evidence>
<dbReference type="Proteomes" id="UP001212337">
    <property type="component" value="Unassembled WGS sequence"/>
</dbReference>
<evidence type="ECO:0000256" key="1">
    <source>
        <dbReference type="SAM" id="Coils"/>
    </source>
</evidence>
<dbReference type="Proteomes" id="UP000216113">
    <property type="component" value="Unassembled WGS sequence"/>
</dbReference>
<reference evidence="2 5" key="2">
    <citation type="submission" date="2023-01" db="EMBL/GenBank/DDBJ databases">
        <title>Effects of deletion of Siderophore biosynthase gene in Pseudomonas fragi on quorum sensing and spoliage ability.</title>
        <authorList>
            <person name="Cui F."/>
            <person name="Wang D."/>
            <person name="Liu J."/>
            <person name="Wang Q."/>
            <person name="Li T."/>
            <person name="Li J."/>
        </authorList>
    </citation>
    <scope>NUCLEOTIDE SEQUENCE [LARGE SCALE GENOMIC DNA]</scope>
    <source>
        <strain evidence="2 5">MS-10</strain>
    </source>
</reference>
<protein>
    <submittedName>
        <fullName evidence="3">Uncharacterized protein</fullName>
    </submittedName>
</protein>
<evidence type="ECO:0000313" key="5">
    <source>
        <dbReference type="Proteomes" id="UP001212337"/>
    </source>
</evidence>
<name>A0A267D1G4_PSEFR</name>